<keyword evidence="2" id="KW-1185">Reference proteome</keyword>
<comment type="caution">
    <text evidence="1">The sequence shown here is derived from an EMBL/GenBank/DDBJ whole genome shotgun (WGS) entry which is preliminary data.</text>
</comment>
<sequence length="56" mass="6680">MEMDWPHQSSQLNTTIIYTCPPYTLTWKLNRTVEFDPQFPSSRDYQFDILKDINGP</sequence>
<evidence type="ECO:0000313" key="2">
    <source>
        <dbReference type="Proteomes" id="UP000318571"/>
    </source>
</evidence>
<evidence type="ECO:0000313" key="1">
    <source>
        <dbReference type="EMBL" id="TRY78132.1"/>
    </source>
</evidence>
<reference evidence="1 2" key="1">
    <citation type="journal article" date="2018" name="Nat. Ecol. Evol.">
        <title>Genomic signatures of mitonuclear coevolution across populations of Tigriopus californicus.</title>
        <authorList>
            <person name="Barreto F.S."/>
            <person name="Watson E.T."/>
            <person name="Lima T.G."/>
            <person name="Willett C.S."/>
            <person name="Edmands S."/>
            <person name="Li W."/>
            <person name="Burton R.S."/>
        </authorList>
    </citation>
    <scope>NUCLEOTIDE SEQUENCE [LARGE SCALE GENOMIC DNA]</scope>
    <source>
        <strain evidence="1 2">San Diego</strain>
    </source>
</reference>
<dbReference type="AlphaFoldDB" id="A0A553PKC6"/>
<accession>A0A553PKC6</accession>
<gene>
    <name evidence="1" type="ORF">TCAL_15299</name>
</gene>
<name>A0A553PKC6_TIGCA</name>
<proteinExistence type="predicted"/>
<dbReference type="EMBL" id="VCGU01000003">
    <property type="protein sequence ID" value="TRY78132.1"/>
    <property type="molecule type" value="Genomic_DNA"/>
</dbReference>
<organism evidence="1 2">
    <name type="scientific">Tigriopus californicus</name>
    <name type="common">Marine copepod</name>
    <dbReference type="NCBI Taxonomy" id="6832"/>
    <lineage>
        <taxon>Eukaryota</taxon>
        <taxon>Metazoa</taxon>
        <taxon>Ecdysozoa</taxon>
        <taxon>Arthropoda</taxon>
        <taxon>Crustacea</taxon>
        <taxon>Multicrustacea</taxon>
        <taxon>Hexanauplia</taxon>
        <taxon>Copepoda</taxon>
        <taxon>Harpacticoida</taxon>
        <taxon>Harpacticidae</taxon>
        <taxon>Tigriopus</taxon>
    </lineage>
</organism>
<dbReference type="Proteomes" id="UP000318571">
    <property type="component" value="Chromosome 11"/>
</dbReference>
<protein>
    <submittedName>
        <fullName evidence="1">Uncharacterized protein</fullName>
    </submittedName>
</protein>